<feature type="binding site" evidence="8">
    <location>
        <position position="61"/>
    </location>
    <ligand>
        <name>shikimate</name>
        <dbReference type="ChEBI" id="CHEBI:36208"/>
    </ligand>
</feature>
<evidence type="ECO:0000259" key="10">
    <source>
        <dbReference type="Pfam" id="PF08501"/>
    </source>
</evidence>
<dbReference type="AlphaFoldDB" id="A0A1G9ADE4"/>
<comment type="similarity">
    <text evidence="8">Belongs to the shikimate dehydrogenase family.</text>
</comment>
<comment type="subunit">
    <text evidence="8">Homodimer.</text>
</comment>
<evidence type="ECO:0000256" key="4">
    <source>
        <dbReference type="ARBA" id="ARBA00022857"/>
    </source>
</evidence>
<feature type="binding site" evidence="8">
    <location>
        <position position="86"/>
    </location>
    <ligand>
        <name>shikimate</name>
        <dbReference type="ChEBI" id="CHEBI:36208"/>
    </ligand>
</feature>
<dbReference type="InterPro" id="IPR036291">
    <property type="entry name" value="NAD(P)-bd_dom_sf"/>
</dbReference>
<dbReference type="CDD" id="cd01065">
    <property type="entry name" value="NAD_bind_Shikimate_DH"/>
    <property type="match status" value="1"/>
</dbReference>
<dbReference type="GO" id="GO:0019632">
    <property type="term" value="P:shikimate metabolic process"/>
    <property type="evidence" value="ECO:0007669"/>
    <property type="project" value="InterPro"/>
</dbReference>
<feature type="binding site" evidence="8">
    <location>
        <position position="243"/>
    </location>
    <ligand>
        <name>shikimate</name>
        <dbReference type="ChEBI" id="CHEBI:36208"/>
    </ligand>
</feature>
<sequence>MDRYAVFGHPINHSKSPLIHREFARQTQQTLSYEAILAPLDQFPQALAHFHQQGGRGANVTLPFKQQAASLCDQLSDRARLAGAVNTLYWQDGRLYGDNTDGEGLVRDLCHHGIDLTDSDILVLGAGGAVRGVLPELLAASPRRVVVANRTASKAESLAEAFHSLGQIEGGGYADIEGQFDVIINGTSASLAASLPPIDSRVVKSTSWCYDMAYGNKPTVFQQWAKQAGARGQLSGLGMLVNQAAVSFELWTGKTPDPASVHELLLQQLRQTS</sequence>
<proteinExistence type="inferred from homology"/>
<feature type="active site" description="Proton acceptor" evidence="8">
    <location>
        <position position="65"/>
    </location>
</feature>
<evidence type="ECO:0000256" key="5">
    <source>
        <dbReference type="ARBA" id="ARBA00023002"/>
    </source>
</evidence>
<dbReference type="Proteomes" id="UP000199527">
    <property type="component" value="Unassembled WGS sequence"/>
</dbReference>
<evidence type="ECO:0000256" key="6">
    <source>
        <dbReference type="ARBA" id="ARBA00023141"/>
    </source>
</evidence>
<gene>
    <name evidence="8" type="primary">aroE</name>
    <name evidence="12" type="ORF">SAMN04488540_12257</name>
</gene>
<feature type="binding site" evidence="8">
    <location>
        <position position="214"/>
    </location>
    <ligand>
        <name>shikimate</name>
        <dbReference type="ChEBI" id="CHEBI:36208"/>
    </ligand>
</feature>
<evidence type="ECO:0000313" key="12">
    <source>
        <dbReference type="EMBL" id="SDK24545.1"/>
    </source>
</evidence>
<evidence type="ECO:0000256" key="7">
    <source>
        <dbReference type="ARBA" id="ARBA00049442"/>
    </source>
</evidence>
<dbReference type="Pfam" id="PF18317">
    <property type="entry name" value="SDH_C"/>
    <property type="match status" value="1"/>
</dbReference>
<keyword evidence="4 8" id="KW-0521">NADP</keyword>
<dbReference type="FunFam" id="3.40.50.10860:FF:000006">
    <property type="entry name" value="Shikimate dehydrogenase (NADP(+))"/>
    <property type="match status" value="1"/>
</dbReference>
<feature type="binding site" evidence="8">
    <location>
        <begin position="125"/>
        <end position="129"/>
    </location>
    <ligand>
        <name>NADP(+)</name>
        <dbReference type="ChEBI" id="CHEBI:58349"/>
    </ligand>
</feature>
<feature type="binding site" evidence="8">
    <location>
        <position position="101"/>
    </location>
    <ligand>
        <name>shikimate</name>
        <dbReference type="ChEBI" id="CHEBI:36208"/>
    </ligand>
</feature>
<dbReference type="HAMAP" id="MF_00222">
    <property type="entry name" value="Shikimate_DH_AroE"/>
    <property type="match status" value="1"/>
</dbReference>
<comment type="function">
    <text evidence="8">Involved in the biosynthesis of the chorismate, which leads to the biosynthesis of aromatic amino acids. Catalyzes the reversible NADPH linked reduction of 3-dehydroshikimate (DHSA) to yield shikimate (SA).</text>
</comment>
<evidence type="ECO:0000259" key="9">
    <source>
        <dbReference type="Pfam" id="PF01488"/>
    </source>
</evidence>
<dbReference type="UniPathway" id="UPA00053">
    <property type="reaction ID" value="UER00087"/>
</dbReference>
<dbReference type="NCBIfam" id="NF001310">
    <property type="entry name" value="PRK00258.1-2"/>
    <property type="match status" value="1"/>
</dbReference>
<dbReference type="SUPFAM" id="SSF51735">
    <property type="entry name" value="NAD(P)-binding Rossmann-fold domains"/>
    <property type="match status" value="1"/>
</dbReference>
<evidence type="ECO:0000256" key="8">
    <source>
        <dbReference type="HAMAP-Rule" id="MF_00222"/>
    </source>
</evidence>
<reference evidence="13" key="1">
    <citation type="submission" date="2016-10" db="EMBL/GenBank/DDBJ databases">
        <authorList>
            <person name="Varghese N."/>
            <person name="Submissions S."/>
        </authorList>
    </citation>
    <scope>NUCLEOTIDE SEQUENCE [LARGE SCALE GENOMIC DNA]</scope>
    <source>
        <strain evidence="13">DSM 23317</strain>
    </source>
</reference>
<organism evidence="12 13">
    <name type="scientific">Ferrimonas sediminum</name>
    <dbReference type="NCBI Taxonomy" id="718193"/>
    <lineage>
        <taxon>Bacteria</taxon>
        <taxon>Pseudomonadati</taxon>
        <taxon>Pseudomonadota</taxon>
        <taxon>Gammaproteobacteria</taxon>
        <taxon>Alteromonadales</taxon>
        <taxon>Ferrimonadaceae</taxon>
        <taxon>Ferrimonas</taxon>
    </lineage>
</organism>
<feature type="binding site" evidence="8">
    <location>
        <begin position="14"/>
        <end position="16"/>
    </location>
    <ligand>
        <name>shikimate</name>
        <dbReference type="ChEBI" id="CHEBI:36208"/>
    </ligand>
</feature>
<dbReference type="EMBL" id="FNEM01000022">
    <property type="protein sequence ID" value="SDK24545.1"/>
    <property type="molecule type" value="Genomic_DNA"/>
</dbReference>
<dbReference type="GO" id="GO:0050661">
    <property type="term" value="F:NADP binding"/>
    <property type="evidence" value="ECO:0007669"/>
    <property type="project" value="InterPro"/>
</dbReference>
<feature type="domain" description="Quinate/shikimate 5-dehydrogenase/glutamyl-tRNA reductase" evidence="9">
    <location>
        <begin position="115"/>
        <end position="190"/>
    </location>
</feature>
<evidence type="ECO:0000256" key="1">
    <source>
        <dbReference type="ARBA" id="ARBA00004871"/>
    </source>
</evidence>
<feature type="binding site" evidence="8">
    <location>
        <begin position="149"/>
        <end position="154"/>
    </location>
    <ligand>
        <name>NADP(+)</name>
        <dbReference type="ChEBI" id="CHEBI:58349"/>
    </ligand>
</feature>
<dbReference type="InterPro" id="IPR013708">
    <property type="entry name" value="Shikimate_DH-bd_N"/>
</dbReference>
<dbReference type="Gene3D" id="3.40.50.720">
    <property type="entry name" value="NAD(P)-binding Rossmann-like Domain"/>
    <property type="match status" value="1"/>
</dbReference>
<feature type="domain" description="SDH C-terminal" evidence="11">
    <location>
        <begin position="236"/>
        <end position="266"/>
    </location>
</feature>
<keyword evidence="3 8" id="KW-0028">Amino-acid biosynthesis</keyword>
<feature type="binding site" evidence="8">
    <location>
        <position position="212"/>
    </location>
    <ligand>
        <name>NADP(+)</name>
        <dbReference type="ChEBI" id="CHEBI:58349"/>
    </ligand>
</feature>
<evidence type="ECO:0000256" key="2">
    <source>
        <dbReference type="ARBA" id="ARBA00012962"/>
    </source>
</evidence>
<keyword evidence="6 8" id="KW-0057">Aromatic amino acid biosynthesis</keyword>
<dbReference type="InterPro" id="IPR046346">
    <property type="entry name" value="Aminoacid_DH-like_N_sf"/>
</dbReference>
<dbReference type="GO" id="GO:0008652">
    <property type="term" value="P:amino acid biosynthetic process"/>
    <property type="evidence" value="ECO:0007669"/>
    <property type="project" value="UniProtKB-KW"/>
</dbReference>
<name>A0A1G9ADE4_9GAMM</name>
<dbReference type="NCBIfam" id="TIGR00507">
    <property type="entry name" value="aroE"/>
    <property type="match status" value="1"/>
</dbReference>
<comment type="pathway">
    <text evidence="1 8">Metabolic intermediate biosynthesis; chorismate biosynthesis; chorismate from D-erythrose 4-phosphate and phosphoenolpyruvate: step 4/7.</text>
</comment>
<dbReference type="PANTHER" id="PTHR21089">
    <property type="entry name" value="SHIKIMATE DEHYDROGENASE"/>
    <property type="match status" value="1"/>
</dbReference>
<dbReference type="InterPro" id="IPR006151">
    <property type="entry name" value="Shikm_DH/Glu-tRNA_Rdtase"/>
</dbReference>
<protein>
    <recommendedName>
        <fullName evidence="2 8">Shikimate dehydrogenase (NADP(+))</fullName>
        <shortName evidence="8">SDH</shortName>
        <ecNumber evidence="2 8">1.1.1.25</ecNumber>
    </recommendedName>
</protein>
<feature type="domain" description="Shikimate dehydrogenase substrate binding N-terminal" evidence="10">
    <location>
        <begin position="6"/>
        <end position="88"/>
    </location>
</feature>
<comment type="catalytic activity">
    <reaction evidence="7 8">
        <text>shikimate + NADP(+) = 3-dehydroshikimate + NADPH + H(+)</text>
        <dbReference type="Rhea" id="RHEA:17737"/>
        <dbReference type="ChEBI" id="CHEBI:15378"/>
        <dbReference type="ChEBI" id="CHEBI:16630"/>
        <dbReference type="ChEBI" id="CHEBI:36208"/>
        <dbReference type="ChEBI" id="CHEBI:57783"/>
        <dbReference type="ChEBI" id="CHEBI:58349"/>
        <dbReference type="EC" id="1.1.1.25"/>
    </reaction>
</comment>
<dbReference type="InterPro" id="IPR022893">
    <property type="entry name" value="Shikimate_DH_fam"/>
</dbReference>
<dbReference type="GO" id="GO:0004764">
    <property type="term" value="F:shikimate 3-dehydrogenase (NADP+) activity"/>
    <property type="evidence" value="ECO:0007669"/>
    <property type="project" value="UniProtKB-UniRule"/>
</dbReference>
<dbReference type="InterPro" id="IPR011342">
    <property type="entry name" value="Shikimate_DH"/>
</dbReference>
<keyword evidence="13" id="KW-1185">Reference proteome</keyword>
<dbReference type="Gene3D" id="3.40.50.10860">
    <property type="entry name" value="Leucine Dehydrogenase, chain A, domain 1"/>
    <property type="match status" value="1"/>
</dbReference>
<accession>A0A1G9ADE4</accession>
<dbReference type="RefSeq" id="WP_090368059.1">
    <property type="nucleotide sequence ID" value="NZ_FNEM01000022.1"/>
</dbReference>
<dbReference type="GO" id="GO:0009423">
    <property type="term" value="P:chorismate biosynthetic process"/>
    <property type="evidence" value="ECO:0007669"/>
    <property type="project" value="UniProtKB-UniRule"/>
</dbReference>
<feature type="binding site" evidence="8">
    <location>
        <position position="77"/>
    </location>
    <ligand>
        <name>NADP(+)</name>
        <dbReference type="ChEBI" id="CHEBI:58349"/>
    </ligand>
</feature>
<dbReference type="Pfam" id="PF08501">
    <property type="entry name" value="Shikimate_dh_N"/>
    <property type="match status" value="1"/>
</dbReference>
<feature type="binding site" evidence="8">
    <location>
        <position position="236"/>
    </location>
    <ligand>
        <name>NADP(+)</name>
        <dbReference type="ChEBI" id="CHEBI:58349"/>
    </ligand>
</feature>
<dbReference type="PANTHER" id="PTHR21089:SF1">
    <property type="entry name" value="BIFUNCTIONAL 3-DEHYDROQUINATE DEHYDRATASE_SHIKIMATE DEHYDROGENASE, CHLOROPLASTIC"/>
    <property type="match status" value="1"/>
</dbReference>
<dbReference type="GO" id="GO:0009073">
    <property type="term" value="P:aromatic amino acid family biosynthetic process"/>
    <property type="evidence" value="ECO:0007669"/>
    <property type="project" value="UniProtKB-KW"/>
</dbReference>
<evidence type="ECO:0000313" key="13">
    <source>
        <dbReference type="Proteomes" id="UP000199527"/>
    </source>
</evidence>
<dbReference type="GO" id="GO:0005829">
    <property type="term" value="C:cytosol"/>
    <property type="evidence" value="ECO:0007669"/>
    <property type="project" value="TreeGrafter"/>
</dbReference>
<keyword evidence="5 8" id="KW-0560">Oxidoreductase</keyword>
<evidence type="ECO:0000256" key="3">
    <source>
        <dbReference type="ARBA" id="ARBA00022605"/>
    </source>
</evidence>
<dbReference type="Pfam" id="PF01488">
    <property type="entry name" value="Shikimate_DH"/>
    <property type="match status" value="1"/>
</dbReference>
<dbReference type="OrthoDB" id="9776868at2"/>
<dbReference type="InterPro" id="IPR041121">
    <property type="entry name" value="SDH_C"/>
</dbReference>
<dbReference type="EC" id="1.1.1.25" evidence="2 8"/>
<dbReference type="SUPFAM" id="SSF53223">
    <property type="entry name" value="Aminoacid dehydrogenase-like, N-terminal domain"/>
    <property type="match status" value="1"/>
</dbReference>
<evidence type="ECO:0000259" key="11">
    <source>
        <dbReference type="Pfam" id="PF18317"/>
    </source>
</evidence>